<dbReference type="Proteomes" id="UP000800039">
    <property type="component" value="Unassembled WGS sequence"/>
</dbReference>
<accession>A0A9P4LDJ2</accession>
<comment type="caution">
    <text evidence="1">The sequence shown here is derived from an EMBL/GenBank/DDBJ whole genome shotgun (WGS) entry which is preliminary data.</text>
</comment>
<dbReference type="RefSeq" id="XP_040792722.1">
    <property type="nucleotide sequence ID" value="XM_040937506.1"/>
</dbReference>
<dbReference type="GeneID" id="63854756"/>
<dbReference type="AlphaFoldDB" id="A0A9P4LDJ2"/>
<sequence length="310" mass="36708">MKDAATFHRDLISEHQRVAYEFRRLHHLPTTYRHWALQPSEIEDSKIINHIHELEFMLAAIDKKIHIACEAYNIAVCRQVSESLLQKLPRELRNLVYRYITTESVTVNDPNCDILRITQEEFPYFVNEPRSKRDPLCWSHFWRDDVLGKQFAIELVESWYRYTKFNFSRRLGSMPQYFLHQDRFNMGLHPHALVTDITKSIAVNHLFCKSAEVRERVAQDLELFSCLCPKAKLQVKLYWQLTVNTMEGRNNMKEGLKSFTRPICLLKKVGIHVTVSLIEDTTWENRYELQHKEAMIQAWLSEVEAELQAT</sequence>
<keyword evidence="2" id="KW-1185">Reference proteome</keyword>
<organism evidence="1 2">
    <name type="scientific">Cucurbitaria berberidis CBS 394.84</name>
    <dbReference type="NCBI Taxonomy" id="1168544"/>
    <lineage>
        <taxon>Eukaryota</taxon>
        <taxon>Fungi</taxon>
        <taxon>Dikarya</taxon>
        <taxon>Ascomycota</taxon>
        <taxon>Pezizomycotina</taxon>
        <taxon>Dothideomycetes</taxon>
        <taxon>Pleosporomycetidae</taxon>
        <taxon>Pleosporales</taxon>
        <taxon>Pleosporineae</taxon>
        <taxon>Cucurbitariaceae</taxon>
        <taxon>Cucurbitaria</taxon>
    </lineage>
</organism>
<dbReference type="OrthoDB" id="3684889at2759"/>
<name>A0A9P4LDJ2_9PLEO</name>
<proteinExistence type="predicted"/>
<reference evidence="1" key="1">
    <citation type="submission" date="2020-01" db="EMBL/GenBank/DDBJ databases">
        <authorList>
            <consortium name="DOE Joint Genome Institute"/>
            <person name="Haridas S."/>
            <person name="Albert R."/>
            <person name="Binder M."/>
            <person name="Bloem J."/>
            <person name="Labutti K."/>
            <person name="Salamov A."/>
            <person name="Andreopoulos B."/>
            <person name="Baker S.E."/>
            <person name="Barry K."/>
            <person name="Bills G."/>
            <person name="Bluhm B.H."/>
            <person name="Cannon C."/>
            <person name="Castanera R."/>
            <person name="Culley D.E."/>
            <person name="Daum C."/>
            <person name="Ezra D."/>
            <person name="Gonzalez J.B."/>
            <person name="Henrissat B."/>
            <person name="Kuo A."/>
            <person name="Liang C."/>
            <person name="Lipzen A."/>
            <person name="Lutzoni F."/>
            <person name="Magnuson J."/>
            <person name="Mondo S."/>
            <person name="Nolan M."/>
            <person name="Ohm R."/>
            <person name="Pangilinan J."/>
            <person name="Park H.-J."/>
            <person name="Ramirez L."/>
            <person name="Alfaro M."/>
            <person name="Sun H."/>
            <person name="Tritt A."/>
            <person name="Yoshinaga Y."/>
            <person name="Zwiers L.-H."/>
            <person name="Turgeon B.G."/>
            <person name="Goodwin S.B."/>
            <person name="Spatafora J.W."/>
            <person name="Crous P.W."/>
            <person name="Grigoriev I.V."/>
        </authorList>
    </citation>
    <scope>NUCLEOTIDE SEQUENCE</scope>
    <source>
        <strain evidence="1">CBS 394.84</strain>
    </source>
</reference>
<evidence type="ECO:0000313" key="1">
    <source>
        <dbReference type="EMBL" id="KAF1850159.1"/>
    </source>
</evidence>
<protein>
    <submittedName>
        <fullName evidence="1">Uncharacterized protein</fullName>
    </submittedName>
</protein>
<gene>
    <name evidence="1" type="ORF">K460DRAFT_411914</name>
</gene>
<dbReference type="EMBL" id="ML976614">
    <property type="protein sequence ID" value="KAF1850159.1"/>
    <property type="molecule type" value="Genomic_DNA"/>
</dbReference>
<evidence type="ECO:0000313" key="2">
    <source>
        <dbReference type="Proteomes" id="UP000800039"/>
    </source>
</evidence>